<organism evidence="2 3">
    <name type="scientific">Cupriavidus plantarum</name>
    <dbReference type="NCBI Taxonomy" id="942865"/>
    <lineage>
        <taxon>Bacteria</taxon>
        <taxon>Pseudomonadati</taxon>
        <taxon>Pseudomonadota</taxon>
        <taxon>Betaproteobacteria</taxon>
        <taxon>Burkholderiales</taxon>
        <taxon>Burkholderiaceae</taxon>
        <taxon>Cupriavidus</taxon>
    </lineage>
</organism>
<accession>A0A316ERP0</accession>
<dbReference type="AlphaFoldDB" id="A0A316ERP0"/>
<proteinExistence type="predicted"/>
<protein>
    <submittedName>
        <fullName evidence="2">Enamine deaminase RidA (YjgF/YER057c/UK114 family)</fullName>
    </submittedName>
</protein>
<evidence type="ECO:0000313" key="2">
    <source>
        <dbReference type="EMBL" id="PWK34216.1"/>
    </source>
</evidence>
<dbReference type="SUPFAM" id="SSF55298">
    <property type="entry name" value="YjgF-like"/>
    <property type="match status" value="1"/>
</dbReference>
<comment type="caution">
    <text evidence="2">The sequence shown here is derived from an EMBL/GenBank/DDBJ whole genome shotgun (WGS) entry which is preliminary data.</text>
</comment>
<reference evidence="2 3" key="1">
    <citation type="submission" date="2018-05" db="EMBL/GenBank/DDBJ databases">
        <title>Genomic Encyclopedia of Type Strains, Phase IV (KMG-V): Genome sequencing to study the core and pangenomes of soil and plant-associated prokaryotes.</title>
        <authorList>
            <person name="Whitman W."/>
        </authorList>
    </citation>
    <scope>NUCLEOTIDE SEQUENCE [LARGE SCALE GENOMIC DNA]</scope>
    <source>
        <strain evidence="2 3">SLV-132</strain>
    </source>
</reference>
<sequence>MPMTSDETSDQTSDQTRDQNLQRIAAEFGFDPNEEIKIGGKYTPVLIDGNLAYIAGQIPRVGDEVRFIGVVGESISLEEARRAAGISTLRALALIKKARGTLDAIQAVPRINVFIRSAPDFTMQSEVADGASDVLYSVLGDVGIHTRSSIGVLQLPKGASVEVDFIFKVAS</sequence>
<dbReference type="PANTHER" id="PTHR43760">
    <property type="entry name" value="ENDORIBONUCLEASE-RELATED"/>
    <property type="match status" value="1"/>
</dbReference>
<dbReference type="PANTHER" id="PTHR43760:SF1">
    <property type="entry name" value="ENDORIBONUCLEASE L-PSP_CHORISMATE MUTASE-LIKE DOMAIN-CONTAINING PROTEIN"/>
    <property type="match status" value="1"/>
</dbReference>
<dbReference type="InterPro" id="IPR035959">
    <property type="entry name" value="RutC-like_sf"/>
</dbReference>
<dbReference type="Gene3D" id="3.30.1330.40">
    <property type="entry name" value="RutC-like"/>
    <property type="match status" value="1"/>
</dbReference>
<dbReference type="Proteomes" id="UP000245754">
    <property type="component" value="Unassembled WGS sequence"/>
</dbReference>
<keyword evidence="3" id="KW-1185">Reference proteome</keyword>
<dbReference type="Pfam" id="PF14588">
    <property type="entry name" value="YjgF_endoribonc"/>
    <property type="match status" value="1"/>
</dbReference>
<dbReference type="CDD" id="cd02199">
    <property type="entry name" value="YjgF_YER057c_UK114_like_1"/>
    <property type="match status" value="1"/>
</dbReference>
<gene>
    <name evidence="2" type="ORF">C7419_103535</name>
</gene>
<name>A0A316ERP0_9BURK</name>
<dbReference type="EMBL" id="QGGT01000003">
    <property type="protein sequence ID" value="PWK34216.1"/>
    <property type="molecule type" value="Genomic_DNA"/>
</dbReference>
<dbReference type="InterPro" id="IPR013813">
    <property type="entry name" value="Endoribo_LPSP/chorism_mut-like"/>
</dbReference>
<evidence type="ECO:0000313" key="3">
    <source>
        <dbReference type="Proteomes" id="UP000245754"/>
    </source>
</evidence>
<feature type="domain" description="Endoribonuclease L-PSP/chorismate mutase-like" evidence="1">
    <location>
        <begin position="34"/>
        <end position="148"/>
    </location>
</feature>
<evidence type="ECO:0000259" key="1">
    <source>
        <dbReference type="Pfam" id="PF14588"/>
    </source>
</evidence>